<keyword evidence="7" id="KW-0378">Hydrolase</keyword>
<accession>A0A1R3S0U4</accession>
<dbReference type="AlphaFoldDB" id="A0A1R3S0U4"/>
<evidence type="ECO:0000313" key="10">
    <source>
        <dbReference type="Proteomes" id="UP000188318"/>
    </source>
</evidence>
<evidence type="ECO:0000256" key="6">
    <source>
        <dbReference type="ARBA" id="ARBA00022759"/>
    </source>
</evidence>
<evidence type="ECO:0000256" key="4">
    <source>
        <dbReference type="ARBA" id="ARBA00022722"/>
    </source>
</evidence>
<dbReference type="GO" id="GO:0004523">
    <property type="term" value="F:RNA-DNA hybrid ribonuclease activity"/>
    <property type="evidence" value="ECO:0007669"/>
    <property type="project" value="UniProtKB-EC"/>
</dbReference>
<dbReference type="PROSITE" id="PS50879">
    <property type="entry name" value="RNASE_H_1"/>
    <property type="match status" value="1"/>
</dbReference>
<feature type="domain" description="RNase H type-1" evidence="8">
    <location>
        <begin position="62"/>
        <end position="222"/>
    </location>
</feature>
<evidence type="ECO:0000256" key="5">
    <source>
        <dbReference type="ARBA" id="ARBA00022723"/>
    </source>
</evidence>
<comment type="similarity">
    <text evidence="2">Belongs to the RNase H family.</text>
</comment>
<sequence>MLLLNPFLSSEGYSNDLRVGTGLVLPTKFNPPNPSDTPQDLFPPGMRRNAVPPVNRFIHRDDRDQFLIYTDGACLDNGGINPRAGCGVVYKPSTPNAVNYFRFPLENQGPTGKEHPQTSNRAELRAVIAACRYRVWIGEGFNKLVIATDSEYVVEGMTSWIQGWIQRGWKTSTGAPVKNRDLWECLLGEVERWHDAGMQIQFWRIPRELNTDAYVYAKKGALKKPRDKFKDPSGTFRHSI</sequence>
<gene>
    <name evidence="9" type="ORF">ASPCADRAFT_392550</name>
</gene>
<dbReference type="STRING" id="602072.A0A1R3S0U4"/>
<dbReference type="GO" id="GO:0043137">
    <property type="term" value="P:DNA replication, removal of RNA primer"/>
    <property type="evidence" value="ECO:0007669"/>
    <property type="project" value="TreeGrafter"/>
</dbReference>
<dbReference type="VEuPathDB" id="FungiDB:ASPCADRAFT_392550"/>
<reference evidence="10" key="1">
    <citation type="journal article" date="2017" name="Genome Biol.">
        <title>Comparative genomics reveals high biological diversity and specific adaptations in the industrially and medically important fungal genus Aspergillus.</title>
        <authorList>
            <person name="de Vries R.P."/>
            <person name="Riley R."/>
            <person name="Wiebenga A."/>
            <person name="Aguilar-Osorio G."/>
            <person name="Amillis S."/>
            <person name="Uchima C.A."/>
            <person name="Anderluh G."/>
            <person name="Asadollahi M."/>
            <person name="Askin M."/>
            <person name="Barry K."/>
            <person name="Battaglia E."/>
            <person name="Bayram O."/>
            <person name="Benocci T."/>
            <person name="Braus-Stromeyer S.A."/>
            <person name="Caldana C."/>
            <person name="Canovas D."/>
            <person name="Cerqueira G.C."/>
            <person name="Chen F."/>
            <person name="Chen W."/>
            <person name="Choi C."/>
            <person name="Clum A."/>
            <person name="Dos Santos R.A."/>
            <person name="Damasio A.R."/>
            <person name="Diallinas G."/>
            <person name="Emri T."/>
            <person name="Fekete E."/>
            <person name="Flipphi M."/>
            <person name="Freyberg S."/>
            <person name="Gallo A."/>
            <person name="Gournas C."/>
            <person name="Habgood R."/>
            <person name="Hainaut M."/>
            <person name="Harispe M.L."/>
            <person name="Henrissat B."/>
            <person name="Hilden K.S."/>
            <person name="Hope R."/>
            <person name="Hossain A."/>
            <person name="Karabika E."/>
            <person name="Karaffa L."/>
            <person name="Karanyi Z."/>
            <person name="Krasevec N."/>
            <person name="Kuo A."/>
            <person name="Kusch H."/>
            <person name="LaButti K."/>
            <person name="Lagendijk E.L."/>
            <person name="Lapidus A."/>
            <person name="Levasseur A."/>
            <person name="Lindquist E."/>
            <person name="Lipzen A."/>
            <person name="Logrieco A.F."/>
            <person name="MacCabe A."/>
            <person name="Maekelae M.R."/>
            <person name="Malavazi I."/>
            <person name="Melin P."/>
            <person name="Meyer V."/>
            <person name="Mielnichuk N."/>
            <person name="Miskei M."/>
            <person name="Molnar A.P."/>
            <person name="Mule G."/>
            <person name="Ngan C.Y."/>
            <person name="Orejas M."/>
            <person name="Orosz E."/>
            <person name="Ouedraogo J.P."/>
            <person name="Overkamp K.M."/>
            <person name="Park H.-S."/>
            <person name="Perrone G."/>
            <person name="Piumi F."/>
            <person name="Punt P.J."/>
            <person name="Ram A.F."/>
            <person name="Ramon A."/>
            <person name="Rauscher S."/>
            <person name="Record E."/>
            <person name="Riano-Pachon D.M."/>
            <person name="Robert V."/>
            <person name="Roehrig J."/>
            <person name="Ruller R."/>
            <person name="Salamov A."/>
            <person name="Salih N.S."/>
            <person name="Samson R.A."/>
            <person name="Sandor E."/>
            <person name="Sanguinetti M."/>
            <person name="Schuetze T."/>
            <person name="Sepcic K."/>
            <person name="Shelest E."/>
            <person name="Sherlock G."/>
            <person name="Sophianopoulou V."/>
            <person name="Squina F.M."/>
            <person name="Sun H."/>
            <person name="Susca A."/>
            <person name="Todd R.B."/>
            <person name="Tsang A."/>
            <person name="Unkles S.E."/>
            <person name="van de Wiele N."/>
            <person name="van Rossen-Uffink D."/>
            <person name="Oliveira J.V."/>
            <person name="Vesth T.C."/>
            <person name="Visser J."/>
            <person name="Yu J.-H."/>
            <person name="Zhou M."/>
            <person name="Andersen M.R."/>
            <person name="Archer D.B."/>
            <person name="Baker S.E."/>
            <person name="Benoit I."/>
            <person name="Brakhage A.A."/>
            <person name="Braus G.H."/>
            <person name="Fischer R."/>
            <person name="Frisvad J.C."/>
            <person name="Goldman G.H."/>
            <person name="Houbraken J."/>
            <person name="Oakley B."/>
            <person name="Pocsi I."/>
            <person name="Scazzocchio C."/>
            <person name="Seiboth B."/>
            <person name="vanKuyk P.A."/>
            <person name="Wortman J."/>
            <person name="Dyer P.S."/>
            <person name="Grigoriev I.V."/>
        </authorList>
    </citation>
    <scope>NUCLEOTIDE SEQUENCE [LARGE SCALE GENOMIC DNA]</scope>
    <source>
        <strain evidence="10">ITEM 5010</strain>
    </source>
</reference>
<comment type="catalytic activity">
    <reaction evidence="1">
        <text>Endonucleolytic cleavage to 5'-phosphomonoester.</text>
        <dbReference type="EC" id="3.1.26.4"/>
    </reaction>
</comment>
<dbReference type="EC" id="3.1.26.4" evidence="3"/>
<dbReference type="PANTHER" id="PTHR10642">
    <property type="entry name" value="RIBONUCLEASE H1"/>
    <property type="match status" value="1"/>
</dbReference>
<dbReference type="InterPro" id="IPR050092">
    <property type="entry name" value="RNase_H"/>
</dbReference>
<evidence type="ECO:0000313" key="9">
    <source>
        <dbReference type="EMBL" id="OOG00390.1"/>
    </source>
</evidence>
<dbReference type="OMA" id="GMRIQFW"/>
<dbReference type="SUPFAM" id="SSF53098">
    <property type="entry name" value="Ribonuclease H-like"/>
    <property type="match status" value="1"/>
</dbReference>
<dbReference type="EMBL" id="KV907493">
    <property type="protein sequence ID" value="OOG00390.1"/>
    <property type="molecule type" value="Genomic_DNA"/>
</dbReference>
<keyword evidence="10" id="KW-1185">Reference proteome</keyword>
<organism evidence="9 10">
    <name type="scientific">Aspergillus carbonarius (strain ITEM 5010)</name>
    <dbReference type="NCBI Taxonomy" id="602072"/>
    <lineage>
        <taxon>Eukaryota</taxon>
        <taxon>Fungi</taxon>
        <taxon>Dikarya</taxon>
        <taxon>Ascomycota</taxon>
        <taxon>Pezizomycotina</taxon>
        <taxon>Eurotiomycetes</taxon>
        <taxon>Eurotiomycetidae</taxon>
        <taxon>Eurotiales</taxon>
        <taxon>Aspergillaceae</taxon>
        <taxon>Aspergillus</taxon>
        <taxon>Aspergillus subgen. Circumdati</taxon>
    </lineage>
</organism>
<dbReference type="Pfam" id="PF00075">
    <property type="entry name" value="RNase_H"/>
    <property type="match status" value="1"/>
</dbReference>
<keyword evidence="6" id="KW-0255">Endonuclease</keyword>
<dbReference type="GO" id="GO:0003676">
    <property type="term" value="F:nucleic acid binding"/>
    <property type="evidence" value="ECO:0007669"/>
    <property type="project" value="InterPro"/>
</dbReference>
<evidence type="ECO:0000256" key="1">
    <source>
        <dbReference type="ARBA" id="ARBA00000077"/>
    </source>
</evidence>
<dbReference type="Gene3D" id="3.30.420.10">
    <property type="entry name" value="Ribonuclease H-like superfamily/Ribonuclease H"/>
    <property type="match status" value="1"/>
</dbReference>
<dbReference type="PANTHER" id="PTHR10642:SF26">
    <property type="entry name" value="RIBONUCLEASE H1"/>
    <property type="match status" value="1"/>
</dbReference>
<dbReference type="InterPro" id="IPR012337">
    <property type="entry name" value="RNaseH-like_sf"/>
</dbReference>
<dbReference type="OrthoDB" id="407198at2759"/>
<dbReference type="CDD" id="cd13934">
    <property type="entry name" value="RNase_H_Dikarya_like"/>
    <property type="match status" value="1"/>
</dbReference>
<dbReference type="GO" id="GO:0046872">
    <property type="term" value="F:metal ion binding"/>
    <property type="evidence" value="ECO:0007669"/>
    <property type="project" value="UniProtKB-KW"/>
</dbReference>
<evidence type="ECO:0000256" key="3">
    <source>
        <dbReference type="ARBA" id="ARBA00012180"/>
    </source>
</evidence>
<proteinExistence type="inferred from homology"/>
<keyword evidence="5" id="KW-0479">Metal-binding</keyword>
<evidence type="ECO:0000259" key="8">
    <source>
        <dbReference type="PROSITE" id="PS50879"/>
    </source>
</evidence>
<dbReference type="Proteomes" id="UP000188318">
    <property type="component" value="Unassembled WGS sequence"/>
</dbReference>
<dbReference type="InterPro" id="IPR036397">
    <property type="entry name" value="RNaseH_sf"/>
</dbReference>
<evidence type="ECO:0000256" key="2">
    <source>
        <dbReference type="ARBA" id="ARBA00005300"/>
    </source>
</evidence>
<evidence type="ECO:0000256" key="7">
    <source>
        <dbReference type="ARBA" id="ARBA00022801"/>
    </source>
</evidence>
<protein>
    <recommendedName>
        <fullName evidence="3">ribonuclease H</fullName>
        <ecNumber evidence="3">3.1.26.4</ecNumber>
    </recommendedName>
</protein>
<name>A0A1R3S0U4_ASPC5</name>
<keyword evidence="4" id="KW-0540">Nuclease</keyword>
<dbReference type="InterPro" id="IPR002156">
    <property type="entry name" value="RNaseH_domain"/>
</dbReference>